<protein>
    <submittedName>
        <fullName evidence="1">Uncharacterized protein</fullName>
    </submittedName>
</protein>
<sequence>MSSNVIQVANKSKGSVTVVVSTNPILRSLGESLVVPTYEFLKSFFTKEELRVSPGETSVVNEVGIWKIFTYGVGLTGAEWYYIKVTREEDEWVAVCQTPLHCTWIVDEDKIYREDNPSISKLFGFVTDKSSYIIKVTNKTEEVINVVVHEGLLAQVLSPGGILSHVRDSYFNSGVAVDPGKTKTINKVNPKNLSSYKSIGNVAGMVKMSTHSIKVKRDKQIAQCNTPLHCTWIVESHGMWQENKPTEVCKFQ</sequence>
<dbReference type="EMBL" id="JAHGAV010000051">
    <property type="protein sequence ID" value="KAG6934792.1"/>
    <property type="molecule type" value="Genomic_DNA"/>
</dbReference>
<keyword evidence="2" id="KW-1185">Reference proteome</keyword>
<dbReference type="OrthoDB" id="9423002at2759"/>
<organism evidence="1 2">
    <name type="scientific">Chelydra serpentina</name>
    <name type="common">Snapping turtle</name>
    <name type="synonym">Testudo serpentina</name>
    <dbReference type="NCBI Taxonomy" id="8475"/>
    <lineage>
        <taxon>Eukaryota</taxon>
        <taxon>Metazoa</taxon>
        <taxon>Chordata</taxon>
        <taxon>Craniata</taxon>
        <taxon>Vertebrata</taxon>
        <taxon>Euteleostomi</taxon>
        <taxon>Archelosauria</taxon>
        <taxon>Testudinata</taxon>
        <taxon>Testudines</taxon>
        <taxon>Cryptodira</taxon>
        <taxon>Durocryptodira</taxon>
        <taxon>Americhelydia</taxon>
        <taxon>Chelydroidea</taxon>
        <taxon>Chelydridae</taxon>
        <taxon>Chelydra</taxon>
    </lineage>
</organism>
<name>A0A8T1SZV8_CHESE</name>
<comment type="caution">
    <text evidence="1">The sequence shown here is derived from an EMBL/GenBank/DDBJ whole genome shotgun (WGS) entry which is preliminary data.</text>
</comment>
<accession>A0A8T1SZV8</accession>
<dbReference type="AlphaFoldDB" id="A0A8T1SZV8"/>
<gene>
    <name evidence="1" type="ORF">G0U57_016202</name>
</gene>
<evidence type="ECO:0000313" key="1">
    <source>
        <dbReference type="EMBL" id="KAG6934792.1"/>
    </source>
</evidence>
<reference evidence="1 2" key="1">
    <citation type="journal article" date="2020" name="G3 (Bethesda)">
        <title>Draft Genome of the Common Snapping Turtle, Chelydra serpentina, a Model for Phenotypic Plasticity in Reptiles.</title>
        <authorList>
            <person name="Das D."/>
            <person name="Singh S.K."/>
            <person name="Bierstedt J."/>
            <person name="Erickson A."/>
            <person name="Galli G.L.J."/>
            <person name="Crossley D.A. 2nd"/>
            <person name="Rhen T."/>
        </authorList>
    </citation>
    <scope>NUCLEOTIDE SEQUENCE [LARGE SCALE GENOMIC DNA]</scope>
    <source>
        <strain evidence="1">KW</strain>
    </source>
</reference>
<proteinExistence type="predicted"/>
<evidence type="ECO:0000313" key="2">
    <source>
        <dbReference type="Proteomes" id="UP000765507"/>
    </source>
</evidence>
<dbReference type="Proteomes" id="UP000765507">
    <property type="component" value="Unassembled WGS sequence"/>
</dbReference>